<dbReference type="AlphaFoldDB" id="A0A7W7RVW1"/>
<gene>
    <name evidence="1" type="ORF">FHR32_003435</name>
</gene>
<evidence type="ECO:0000313" key="1">
    <source>
        <dbReference type="EMBL" id="MBB4939130.1"/>
    </source>
</evidence>
<dbReference type="EMBL" id="JACHJU010000001">
    <property type="protein sequence ID" value="MBB4939130.1"/>
    <property type="molecule type" value="Genomic_DNA"/>
</dbReference>
<protein>
    <submittedName>
        <fullName evidence="1">Uncharacterized protein</fullName>
    </submittedName>
</protein>
<sequence length="80" mass="9168">MERDYSDDLYDRAEAGREARRIHELRGVFMAQVAEIEDLLQTLINLVAEHRGEWLPIPESKLKKLPASKALSLNPPSVIR</sequence>
<comment type="caution">
    <text evidence="1">The sequence shown here is derived from an EMBL/GenBank/DDBJ whole genome shotgun (WGS) entry which is preliminary data.</text>
</comment>
<dbReference type="RefSeq" id="WP_184755193.1">
    <property type="nucleotide sequence ID" value="NZ_BAABEK010000274.1"/>
</dbReference>
<accession>A0A7W7RVW1</accession>
<name>A0A7W7RVW1_9ACTN</name>
<organism evidence="1 2">
    <name type="scientific">Streptosporangium album</name>
    <dbReference type="NCBI Taxonomy" id="47479"/>
    <lineage>
        <taxon>Bacteria</taxon>
        <taxon>Bacillati</taxon>
        <taxon>Actinomycetota</taxon>
        <taxon>Actinomycetes</taxon>
        <taxon>Streptosporangiales</taxon>
        <taxon>Streptosporangiaceae</taxon>
        <taxon>Streptosporangium</taxon>
    </lineage>
</organism>
<reference evidence="1 2" key="1">
    <citation type="submission" date="2020-08" db="EMBL/GenBank/DDBJ databases">
        <title>Sequencing the genomes of 1000 actinobacteria strains.</title>
        <authorList>
            <person name="Klenk H.-P."/>
        </authorList>
    </citation>
    <scope>NUCLEOTIDE SEQUENCE [LARGE SCALE GENOMIC DNA]</scope>
    <source>
        <strain evidence="1 2">DSM 43023</strain>
    </source>
</reference>
<keyword evidence="2" id="KW-1185">Reference proteome</keyword>
<proteinExistence type="predicted"/>
<dbReference type="Proteomes" id="UP000534286">
    <property type="component" value="Unassembled WGS sequence"/>
</dbReference>
<evidence type="ECO:0000313" key="2">
    <source>
        <dbReference type="Proteomes" id="UP000534286"/>
    </source>
</evidence>